<feature type="transmembrane region" description="Helical" evidence="5">
    <location>
        <begin position="131"/>
        <end position="155"/>
    </location>
</feature>
<dbReference type="InterPro" id="IPR036259">
    <property type="entry name" value="MFS_trans_sf"/>
</dbReference>
<evidence type="ECO:0000313" key="6">
    <source>
        <dbReference type="EMBL" id="PRT56257.1"/>
    </source>
</evidence>
<dbReference type="AlphaFoldDB" id="A0A2T0FMR1"/>
<feature type="transmembrane region" description="Helical" evidence="5">
    <location>
        <begin position="308"/>
        <end position="329"/>
    </location>
</feature>
<dbReference type="GeneID" id="36517625"/>
<organism evidence="6 7">
    <name type="scientific">Wickerhamiella sorbophila</name>
    <dbReference type="NCBI Taxonomy" id="45607"/>
    <lineage>
        <taxon>Eukaryota</taxon>
        <taxon>Fungi</taxon>
        <taxon>Dikarya</taxon>
        <taxon>Ascomycota</taxon>
        <taxon>Saccharomycotina</taxon>
        <taxon>Dipodascomycetes</taxon>
        <taxon>Dipodascales</taxon>
        <taxon>Trichomonascaceae</taxon>
        <taxon>Wickerhamiella</taxon>
    </lineage>
</organism>
<dbReference type="Pfam" id="PF07690">
    <property type="entry name" value="MFS_1"/>
    <property type="match status" value="1"/>
</dbReference>
<gene>
    <name evidence="6" type="ORF">B9G98_03877</name>
</gene>
<dbReference type="SUPFAM" id="SSF103473">
    <property type="entry name" value="MFS general substrate transporter"/>
    <property type="match status" value="1"/>
</dbReference>
<dbReference type="EMBL" id="NDIQ01000022">
    <property type="protein sequence ID" value="PRT56257.1"/>
    <property type="molecule type" value="Genomic_DNA"/>
</dbReference>
<feature type="transmembrane region" description="Helical" evidence="5">
    <location>
        <begin position="409"/>
        <end position="428"/>
    </location>
</feature>
<evidence type="ECO:0008006" key="8">
    <source>
        <dbReference type="Google" id="ProtNLM"/>
    </source>
</evidence>
<evidence type="ECO:0000256" key="2">
    <source>
        <dbReference type="ARBA" id="ARBA00022692"/>
    </source>
</evidence>
<feature type="transmembrane region" description="Helical" evidence="5">
    <location>
        <begin position="66"/>
        <end position="86"/>
    </location>
</feature>
<dbReference type="Gene3D" id="1.20.1250.20">
    <property type="entry name" value="MFS general substrate transporter like domains"/>
    <property type="match status" value="2"/>
</dbReference>
<dbReference type="Proteomes" id="UP000238350">
    <property type="component" value="Unassembled WGS sequence"/>
</dbReference>
<dbReference type="InterPro" id="IPR011701">
    <property type="entry name" value="MFS"/>
</dbReference>
<proteinExistence type="predicted"/>
<dbReference type="STRING" id="45607.A0A2T0FMR1"/>
<comment type="caution">
    <text evidence="6">The sequence shown here is derived from an EMBL/GenBank/DDBJ whole genome shotgun (WGS) entry which is preliminary data.</text>
</comment>
<evidence type="ECO:0000256" key="3">
    <source>
        <dbReference type="ARBA" id="ARBA00022989"/>
    </source>
</evidence>
<reference evidence="6 7" key="1">
    <citation type="submission" date="2017-04" db="EMBL/GenBank/DDBJ databases">
        <title>Genome sequencing of [Candida] sorbophila.</title>
        <authorList>
            <person name="Ahn J.O."/>
        </authorList>
    </citation>
    <scope>NUCLEOTIDE SEQUENCE [LARGE SCALE GENOMIC DNA]</scope>
    <source>
        <strain evidence="6 7">DS02</strain>
    </source>
</reference>
<feature type="transmembrane region" description="Helical" evidence="5">
    <location>
        <begin position="335"/>
        <end position="357"/>
    </location>
</feature>
<name>A0A2T0FMR1_9ASCO</name>
<keyword evidence="2 5" id="KW-0812">Transmembrane</keyword>
<feature type="transmembrane region" description="Helical" evidence="5">
    <location>
        <begin position="161"/>
        <end position="184"/>
    </location>
</feature>
<evidence type="ECO:0000313" key="7">
    <source>
        <dbReference type="Proteomes" id="UP000238350"/>
    </source>
</evidence>
<feature type="transmembrane region" description="Helical" evidence="5">
    <location>
        <begin position="235"/>
        <end position="255"/>
    </location>
</feature>
<keyword evidence="3 5" id="KW-1133">Transmembrane helix</keyword>
<dbReference type="GO" id="GO:0000329">
    <property type="term" value="C:fungal-type vacuole membrane"/>
    <property type="evidence" value="ECO:0007669"/>
    <property type="project" value="TreeGrafter"/>
</dbReference>
<dbReference type="GO" id="GO:0022857">
    <property type="term" value="F:transmembrane transporter activity"/>
    <property type="evidence" value="ECO:0007669"/>
    <property type="project" value="InterPro"/>
</dbReference>
<protein>
    <recommendedName>
        <fullName evidence="8">Transporter MCH1</fullName>
    </recommendedName>
</protein>
<dbReference type="PANTHER" id="PTHR21576:SF158">
    <property type="entry name" value="RIBOSOMAL RNA-PROCESSING PROTEIN 12-LIKE CONSERVED DOMAIN-CONTAINING PROTEIN"/>
    <property type="match status" value="1"/>
</dbReference>
<comment type="subcellular location">
    <subcellularLocation>
        <location evidence="1">Membrane</location>
        <topology evidence="1">Multi-pass membrane protein</topology>
    </subcellularLocation>
</comment>
<sequence length="433" mass="46309">MSDVVSLASCFAVAMSCGTLYVYSAYAPQLSDRLGLTATQLSNIGMVGNLAMSGTGPLAGMVTDRYGYTAPIATSGIATFAGYYTVRTVYANSIPSPAILALALFLVGVGSTFAFSASVKCAAVKFPGNRGFATAMPMAGYGLAAFMISSIANWAVPGDPLGFLSLLCFVPAALIVIFGPVVVYSEPKQQTRPKEYDDDYIGLVNLDNASRPVPSTTPARLKREIYGTALLRSPLFYGYSLLLGLLAAMGQAYIYNCGYIVKALAFNEVEHEWQAKQVAILSAANFSGRVLAGVVSDIFRIHLRKSRTYTIIFSVALCFAAQIACMNVQSVQSLWIPSALSGLFYGYCYGGFPGVVGDAFGVSHFSANWGIVALSPVPISYFLSTRLGHTYDSHAHDGLCLGTQCFKDAFQLHAYLACAALILTLFIIRRLER</sequence>
<evidence type="ECO:0000256" key="5">
    <source>
        <dbReference type="SAM" id="Phobius"/>
    </source>
</evidence>
<evidence type="ECO:0000256" key="4">
    <source>
        <dbReference type="ARBA" id="ARBA00023136"/>
    </source>
</evidence>
<accession>A0A2T0FMR1</accession>
<dbReference type="RefSeq" id="XP_024666202.1">
    <property type="nucleotide sequence ID" value="XM_024810434.1"/>
</dbReference>
<feature type="transmembrane region" description="Helical" evidence="5">
    <location>
        <begin position="98"/>
        <end position="119"/>
    </location>
</feature>
<dbReference type="OrthoDB" id="410267at2759"/>
<dbReference type="PANTHER" id="PTHR21576">
    <property type="entry name" value="UNCHARACTERIZED NODULIN-LIKE PROTEIN"/>
    <property type="match status" value="1"/>
</dbReference>
<evidence type="ECO:0000256" key="1">
    <source>
        <dbReference type="ARBA" id="ARBA00004141"/>
    </source>
</evidence>
<keyword evidence="7" id="KW-1185">Reference proteome</keyword>
<feature type="transmembrane region" description="Helical" evidence="5">
    <location>
        <begin position="369"/>
        <end position="389"/>
    </location>
</feature>
<keyword evidence="4 5" id="KW-0472">Membrane</keyword>